<accession>A0A1H1GJE2</accession>
<evidence type="ECO:0000313" key="5">
    <source>
        <dbReference type="Proteomes" id="UP000255421"/>
    </source>
</evidence>
<organism evidence="3 4">
    <name type="scientific">Halopelagius longus</name>
    <dbReference type="NCBI Taxonomy" id="1236180"/>
    <lineage>
        <taxon>Archaea</taxon>
        <taxon>Methanobacteriati</taxon>
        <taxon>Methanobacteriota</taxon>
        <taxon>Stenosarchaea group</taxon>
        <taxon>Halobacteria</taxon>
        <taxon>Halobacteriales</taxon>
        <taxon>Haloferacaceae</taxon>
    </lineage>
</organism>
<evidence type="ECO:0000313" key="4">
    <source>
        <dbReference type="Proteomes" id="UP000199289"/>
    </source>
</evidence>
<sequence>MPVVEVSLPDELLSEFEHLVDEEFVTEEQAVEELISMGIDAYNVDVVDDSPPGDDFMEGAENNLFDTADDPGNIEDDRL</sequence>
<evidence type="ECO:0008006" key="6">
    <source>
        <dbReference type="Google" id="ProtNLM"/>
    </source>
</evidence>
<dbReference type="InterPro" id="IPR055544">
    <property type="entry name" value="DUF7120"/>
</dbReference>
<name>A0A1H1GJE2_9EURY</name>
<feature type="region of interest" description="Disordered" evidence="1">
    <location>
        <begin position="49"/>
        <end position="79"/>
    </location>
</feature>
<dbReference type="EMBL" id="QQST01000004">
    <property type="protein sequence ID" value="RDI69708.1"/>
    <property type="molecule type" value="Genomic_DNA"/>
</dbReference>
<protein>
    <recommendedName>
        <fullName evidence="6">CopG family transcriptional regulator</fullName>
    </recommendedName>
</protein>
<reference evidence="3" key="2">
    <citation type="submission" date="2016-10" db="EMBL/GenBank/DDBJ databases">
        <authorList>
            <person name="de Groot N.N."/>
        </authorList>
    </citation>
    <scope>NUCLEOTIDE SEQUENCE [LARGE SCALE GENOMIC DNA]</scope>
    <source>
        <strain evidence="3">CGMCC 1.12397</strain>
    </source>
</reference>
<feature type="compositionally biased region" description="Acidic residues" evidence="1">
    <location>
        <begin position="49"/>
        <end position="58"/>
    </location>
</feature>
<feature type="compositionally biased region" description="Acidic residues" evidence="1">
    <location>
        <begin position="67"/>
        <end position="79"/>
    </location>
</feature>
<evidence type="ECO:0000313" key="3">
    <source>
        <dbReference type="EMBL" id="SDR13257.1"/>
    </source>
</evidence>
<reference evidence="4" key="1">
    <citation type="submission" date="2016-10" db="EMBL/GenBank/DDBJ databases">
        <authorList>
            <person name="Varghese N."/>
            <person name="Submissions S."/>
        </authorList>
    </citation>
    <scope>NUCLEOTIDE SEQUENCE [LARGE SCALE GENOMIC DNA]</scope>
    <source>
        <strain evidence="4">CGMCC 1.12397</strain>
    </source>
</reference>
<dbReference type="Proteomes" id="UP000199289">
    <property type="component" value="Unassembled WGS sequence"/>
</dbReference>
<dbReference type="AlphaFoldDB" id="A0A1H1GJE2"/>
<dbReference type="RefSeq" id="WP_092539191.1">
    <property type="nucleotide sequence ID" value="NZ_FNKQ01000006.1"/>
</dbReference>
<keyword evidence="5" id="KW-1185">Reference proteome</keyword>
<dbReference type="EMBL" id="FNKQ01000006">
    <property type="protein sequence ID" value="SDR13257.1"/>
    <property type="molecule type" value="Genomic_DNA"/>
</dbReference>
<dbReference type="Pfam" id="PF23434">
    <property type="entry name" value="DUF7120"/>
    <property type="match status" value="1"/>
</dbReference>
<gene>
    <name evidence="2" type="ORF">DWB78_18225</name>
    <name evidence="3" type="ORF">SAMN05216278_3708</name>
</gene>
<dbReference type="Proteomes" id="UP000255421">
    <property type="component" value="Unassembled WGS sequence"/>
</dbReference>
<evidence type="ECO:0000256" key="1">
    <source>
        <dbReference type="SAM" id="MobiDB-lite"/>
    </source>
</evidence>
<evidence type="ECO:0000313" key="2">
    <source>
        <dbReference type="EMBL" id="RDI69708.1"/>
    </source>
</evidence>
<dbReference type="OrthoDB" id="298109at2157"/>
<reference evidence="2 5" key="3">
    <citation type="submission" date="2018-07" db="EMBL/GenBank/DDBJ databases">
        <title>Genome sequence of extremly halophilic archaeon Halopelagius longus strain BC12-B1.</title>
        <authorList>
            <person name="Zhang X."/>
        </authorList>
    </citation>
    <scope>NUCLEOTIDE SEQUENCE [LARGE SCALE GENOMIC DNA]</scope>
    <source>
        <strain evidence="2 5">BC12-B1</strain>
    </source>
</reference>
<proteinExistence type="predicted"/>